<comment type="caution">
    <text evidence="2">The sequence shown here is derived from an EMBL/GenBank/DDBJ whole genome shotgun (WGS) entry which is preliminary data.</text>
</comment>
<reference evidence="2" key="2">
    <citation type="journal article" date="2022" name="Hortic Res">
        <title>The genome of Dioscorea zingiberensis sheds light on the biosynthesis, origin and evolution of the medicinally important diosgenin saponins.</title>
        <authorList>
            <person name="Li Y."/>
            <person name="Tan C."/>
            <person name="Li Z."/>
            <person name="Guo J."/>
            <person name="Li S."/>
            <person name="Chen X."/>
            <person name="Wang C."/>
            <person name="Dai X."/>
            <person name="Yang H."/>
            <person name="Song W."/>
            <person name="Hou L."/>
            <person name="Xu J."/>
            <person name="Tong Z."/>
            <person name="Xu A."/>
            <person name="Yuan X."/>
            <person name="Wang W."/>
            <person name="Yang Q."/>
            <person name="Chen L."/>
            <person name="Sun Z."/>
            <person name="Wang K."/>
            <person name="Pan B."/>
            <person name="Chen J."/>
            <person name="Bao Y."/>
            <person name="Liu F."/>
            <person name="Qi X."/>
            <person name="Gang D.R."/>
            <person name="Wen J."/>
            <person name="Li J."/>
        </authorList>
    </citation>
    <scope>NUCLEOTIDE SEQUENCE</scope>
    <source>
        <strain evidence="2">Dzin_1.0</strain>
    </source>
</reference>
<feature type="compositionally biased region" description="Basic residues" evidence="1">
    <location>
        <begin position="18"/>
        <end position="33"/>
    </location>
</feature>
<dbReference type="SUPFAM" id="SSF47113">
    <property type="entry name" value="Histone-fold"/>
    <property type="match status" value="1"/>
</dbReference>
<name>A0A9D5C5F5_9LILI</name>
<accession>A0A9D5C5F5</accession>
<evidence type="ECO:0000313" key="3">
    <source>
        <dbReference type="Proteomes" id="UP001085076"/>
    </source>
</evidence>
<dbReference type="InterPro" id="IPR009072">
    <property type="entry name" value="Histone-fold"/>
</dbReference>
<dbReference type="AlphaFoldDB" id="A0A9D5C5F5"/>
<sequence>MLSSFCLLAALRSSKQWRLRPRKSQQRRSRWSGKIKNSVAAEKKPKAEKRFPSEDSAAEEKKKAKKGIEKVTQEASRLARYNKKLTITSREIQTSVHLDFSSGIYVFSDGIVRQ</sequence>
<dbReference type="Gene3D" id="1.10.20.10">
    <property type="entry name" value="Histone, subunit A"/>
    <property type="match status" value="1"/>
</dbReference>
<dbReference type="EMBL" id="JAGGNH010000007">
    <property type="protein sequence ID" value="KAJ0966713.1"/>
    <property type="molecule type" value="Genomic_DNA"/>
</dbReference>
<dbReference type="Proteomes" id="UP001085076">
    <property type="component" value="Miscellaneous, Linkage group lg07"/>
</dbReference>
<feature type="region of interest" description="Disordered" evidence="1">
    <location>
        <begin position="18"/>
        <end position="69"/>
    </location>
</feature>
<reference evidence="2" key="1">
    <citation type="submission" date="2021-03" db="EMBL/GenBank/DDBJ databases">
        <authorList>
            <person name="Li Z."/>
            <person name="Yang C."/>
        </authorList>
    </citation>
    <scope>NUCLEOTIDE SEQUENCE</scope>
    <source>
        <strain evidence="2">Dzin_1.0</strain>
        <tissue evidence="2">Leaf</tissue>
    </source>
</reference>
<evidence type="ECO:0000313" key="2">
    <source>
        <dbReference type="EMBL" id="KAJ0966713.1"/>
    </source>
</evidence>
<organism evidence="2 3">
    <name type="scientific">Dioscorea zingiberensis</name>
    <dbReference type="NCBI Taxonomy" id="325984"/>
    <lineage>
        <taxon>Eukaryota</taxon>
        <taxon>Viridiplantae</taxon>
        <taxon>Streptophyta</taxon>
        <taxon>Embryophyta</taxon>
        <taxon>Tracheophyta</taxon>
        <taxon>Spermatophyta</taxon>
        <taxon>Magnoliopsida</taxon>
        <taxon>Liliopsida</taxon>
        <taxon>Dioscoreales</taxon>
        <taxon>Dioscoreaceae</taxon>
        <taxon>Dioscorea</taxon>
    </lineage>
</organism>
<gene>
    <name evidence="2" type="ORF">J5N97_023630</name>
</gene>
<evidence type="ECO:0000256" key="1">
    <source>
        <dbReference type="SAM" id="MobiDB-lite"/>
    </source>
</evidence>
<proteinExistence type="predicted"/>
<dbReference type="GO" id="GO:0046982">
    <property type="term" value="F:protein heterodimerization activity"/>
    <property type="evidence" value="ECO:0007669"/>
    <property type="project" value="InterPro"/>
</dbReference>
<feature type="compositionally biased region" description="Basic and acidic residues" evidence="1">
    <location>
        <begin position="41"/>
        <end position="69"/>
    </location>
</feature>
<keyword evidence="3" id="KW-1185">Reference proteome</keyword>
<protein>
    <submittedName>
        <fullName evidence="2">Uncharacterized protein</fullName>
    </submittedName>
</protein>